<dbReference type="EMBL" id="CP046147">
    <property type="protein sequence ID" value="WFG38891.1"/>
    <property type="molecule type" value="Genomic_DNA"/>
</dbReference>
<dbReference type="EMBL" id="WMBE01000001">
    <property type="protein sequence ID" value="MDG0866395.1"/>
    <property type="molecule type" value="Genomic_DNA"/>
</dbReference>
<dbReference type="Gene3D" id="1.20.81.30">
    <property type="entry name" value="Type II secretion system (T2SS), domain F"/>
    <property type="match status" value="2"/>
</dbReference>
<reference evidence="12" key="3">
    <citation type="submission" date="2023-06" db="EMBL/GenBank/DDBJ databases">
        <title>Pangenomics reveal diversification of enzyme families and niche specialization in globally abundant SAR202 bacteria.</title>
        <authorList>
            <person name="Saw J.H.W."/>
        </authorList>
    </citation>
    <scope>NUCLEOTIDE SEQUENCE [LARGE SCALE GENOMIC DNA]</scope>
    <source>
        <strain evidence="12">JH1073</strain>
    </source>
</reference>
<dbReference type="PANTHER" id="PTHR30012">
    <property type="entry name" value="GENERAL SECRETION PATHWAY PROTEIN"/>
    <property type="match status" value="1"/>
</dbReference>
<reference evidence="11" key="2">
    <citation type="journal article" date="2023" name="Nat. Commun.">
        <title>Cultivation of marine bacteria of the SAR202 clade.</title>
        <authorList>
            <person name="Lim Y."/>
            <person name="Seo J.H."/>
            <person name="Giovannoni S.J."/>
            <person name="Kang I."/>
            <person name="Cho J.C."/>
        </authorList>
    </citation>
    <scope>NUCLEOTIDE SEQUENCE</scope>
    <source>
        <strain evidence="11">JH1073</strain>
    </source>
</reference>
<feature type="domain" description="Type II secretion system protein GspF" evidence="9">
    <location>
        <begin position="260"/>
        <end position="379"/>
    </location>
</feature>
<dbReference type="AlphaFoldDB" id="A0AAJ5ZF53"/>
<dbReference type="RefSeq" id="WP_342822169.1">
    <property type="nucleotide sequence ID" value="NZ_CP046146.1"/>
</dbReference>
<proteinExistence type="inferred from homology"/>
<accession>A0AAJ5ZF53</accession>
<evidence type="ECO:0000313" key="13">
    <source>
        <dbReference type="Proteomes" id="UP001321249"/>
    </source>
</evidence>
<keyword evidence="12" id="KW-1185">Reference proteome</keyword>
<comment type="similarity">
    <text evidence="2">Belongs to the GSP F family.</text>
</comment>
<dbReference type="PANTHER" id="PTHR30012:SF0">
    <property type="entry name" value="TYPE II SECRETION SYSTEM PROTEIN F-RELATED"/>
    <property type="match status" value="1"/>
</dbReference>
<keyword evidence="6 8" id="KW-0472">Membrane</keyword>
<feature type="region of interest" description="Disordered" evidence="7">
    <location>
        <begin position="1"/>
        <end position="29"/>
    </location>
</feature>
<dbReference type="InterPro" id="IPR018076">
    <property type="entry name" value="T2SS_GspF_dom"/>
</dbReference>
<dbReference type="InterPro" id="IPR003004">
    <property type="entry name" value="GspF/PilC"/>
</dbReference>
<sequence>MTTTTSTGKKRRIVRSTRSRRKSARKEPPQSLWKRLNSIEISAKKIKRAELISFSRELSTLIDSGIGIESALNLLMEQRVGTAFEPIINQLKEDLNAGKTIAESMGNQPKVFPRVYVRTVSSADRGAPLNRTLSQAADFLDSAQSAIAQAKRAMIYPAMIVLVGIGVVTMLLTVSLPQMIGLFETMGAGLPMPTKVLIAISGFLTGYPLHILGGLVGGVFAIMKIAKSERGTRVIHKAMLRTPMLGQIVVGGDVSRAMGALASLSEVGLPLPEAMEVAQETASNMIVREALAEAREGLVAGNGLSKPLRKSGLFPTTLIQSIRVAEDTGTLDENLRRMSDFYQIDSSEKVKGMVGMIEPLATISVALAVGFVAMAVIMPMYSILGSIEQ</sequence>
<evidence type="ECO:0000313" key="11">
    <source>
        <dbReference type="EMBL" id="WFG38891.1"/>
    </source>
</evidence>
<comment type="subcellular location">
    <subcellularLocation>
        <location evidence="1">Cell membrane</location>
        <topology evidence="1">Multi-pass membrane protein</topology>
    </subcellularLocation>
</comment>
<evidence type="ECO:0000256" key="7">
    <source>
        <dbReference type="SAM" id="MobiDB-lite"/>
    </source>
</evidence>
<keyword evidence="3" id="KW-1003">Cell membrane</keyword>
<protein>
    <recommendedName>
        <fullName evidence="9">Type II secretion system protein GspF domain-containing protein</fullName>
    </recommendedName>
</protein>
<dbReference type="InterPro" id="IPR042094">
    <property type="entry name" value="T2SS_GspF_sf"/>
</dbReference>
<dbReference type="Pfam" id="PF00482">
    <property type="entry name" value="T2SSF"/>
    <property type="match status" value="2"/>
</dbReference>
<keyword evidence="4 8" id="KW-0812">Transmembrane</keyword>
<evidence type="ECO:0000256" key="6">
    <source>
        <dbReference type="ARBA" id="ARBA00023136"/>
    </source>
</evidence>
<evidence type="ECO:0000256" key="2">
    <source>
        <dbReference type="ARBA" id="ARBA00005745"/>
    </source>
</evidence>
<dbReference type="GO" id="GO:0005886">
    <property type="term" value="C:plasma membrane"/>
    <property type="evidence" value="ECO:0007669"/>
    <property type="project" value="UniProtKB-SubCell"/>
</dbReference>
<keyword evidence="5 8" id="KW-1133">Transmembrane helix</keyword>
<evidence type="ECO:0000256" key="1">
    <source>
        <dbReference type="ARBA" id="ARBA00004651"/>
    </source>
</evidence>
<evidence type="ECO:0000256" key="3">
    <source>
        <dbReference type="ARBA" id="ARBA00022475"/>
    </source>
</evidence>
<evidence type="ECO:0000313" key="12">
    <source>
        <dbReference type="Proteomes" id="UP001219901"/>
    </source>
</evidence>
<name>A0AAJ5ZF53_9CHLR</name>
<evidence type="ECO:0000313" key="10">
    <source>
        <dbReference type="EMBL" id="MDG0866395.1"/>
    </source>
</evidence>
<evidence type="ECO:0000256" key="8">
    <source>
        <dbReference type="SAM" id="Phobius"/>
    </source>
</evidence>
<evidence type="ECO:0000259" key="9">
    <source>
        <dbReference type="Pfam" id="PF00482"/>
    </source>
</evidence>
<evidence type="ECO:0000256" key="4">
    <source>
        <dbReference type="ARBA" id="ARBA00022692"/>
    </source>
</evidence>
<gene>
    <name evidence="10" type="ORF">GKO46_04825</name>
    <name evidence="11" type="ORF">GKO48_04435</name>
</gene>
<evidence type="ECO:0000256" key="5">
    <source>
        <dbReference type="ARBA" id="ARBA00022989"/>
    </source>
</evidence>
<feature type="transmembrane region" description="Helical" evidence="8">
    <location>
        <begin position="360"/>
        <end position="384"/>
    </location>
</feature>
<reference evidence="12 13" key="1">
    <citation type="submission" date="2019-11" db="EMBL/GenBank/DDBJ databases">
        <authorList>
            <person name="Cho J.-C."/>
        </authorList>
    </citation>
    <scope>NUCLEOTIDE SEQUENCE [LARGE SCALE GENOMIC DNA]</scope>
    <source>
        <strain evidence="11 12">JH1073</strain>
        <strain evidence="10 13">JH702</strain>
    </source>
</reference>
<organism evidence="11 12">
    <name type="scientific">Candidatus Lucifugimonas marina</name>
    <dbReference type="NCBI Taxonomy" id="3038979"/>
    <lineage>
        <taxon>Bacteria</taxon>
        <taxon>Bacillati</taxon>
        <taxon>Chloroflexota</taxon>
        <taxon>Dehalococcoidia</taxon>
        <taxon>SAR202 cluster</taxon>
        <taxon>Candidatus Lucifugimonadales</taxon>
        <taxon>Candidatus Lucifugimonadaceae</taxon>
        <taxon>Candidatus Lucifugimonas</taxon>
    </lineage>
</organism>
<feature type="domain" description="Type II secretion system protein GspF" evidence="9">
    <location>
        <begin position="54"/>
        <end position="177"/>
    </location>
</feature>
<feature type="transmembrane region" description="Helical" evidence="8">
    <location>
        <begin position="196"/>
        <end position="223"/>
    </location>
</feature>
<dbReference type="Proteomes" id="UP001321249">
    <property type="component" value="Unassembled WGS sequence"/>
</dbReference>
<feature type="compositionally biased region" description="Basic residues" evidence="7">
    <location>
        <begin position="8"/>
        <end position="24"/>
    </location>
</feature>
<dbReference type="PRINTS" id="PR00812">
    <property type="entry name" value="BCTERIALGSPF"/>
</dbReference>
<feature type="transmembrane region" description="Helical" evidence="8">
    <location>
        <begin position="154"/>
        <end position="176"/>
    </location>
</feature>
<dbReference type="Proteomes" id="UP001219901">
    <property type="component" value="Chromosome"/>
</dbReference>